<evidence type="ECO:0000259" key="3">
    <source>
        <dbReference type="Pfam" id="PF00080"/>
    </source>
</evidence>
<keyword evidence="2" id="KW-0186">Copper</keyword>
<comment type="cofactor">
    <cofactor evidence="2">
        <name>Cu cation</name>
        <dbReference type="ChEBI" id="CHEBI:23378"/>
    </cofactor>
    <text evidence="2">Binds 1 copper ion per subunit.</text>
</comment>
<dbReference type="SUPFAM" id="SSF49329">
    <property type="entry name" value="Cu,Zn superoxide dismutase-like"/>
    <property type="match status" value="1"/>
</dbReference>
<organism evidence="4 5">
    <name type="scientific">Oceanibaculum pacificum</name>
    <dbReference type="NCBI Taxonomy" id="580166"/>
    <lineage>
        <taxon>Bacteria</taxon>
        <taxon>Pseudomonadati</taxon>
        <taxon>Pseudomonadota</taxon>
        <taxon>Alphaproteobacteria</taxon>
        <taxon>Rhodospirillales</taxon>
        <taxon>Oceanibaculaceae</taxon>
        <taxon>Oceanibaculum</taxon>
    </lineage>
</organism>
<keyword evidence="2" id="KW-0862">Zinc</keyword>
<dbReference type="PROSITE" id="PS00332">
    <property type="entry name" value="SOD_CU_ZN_2"/>
    <property type="match status" value="1"/>
</dbReference>
<gene>
    <name evidence="4" type="ORF">AUP43_13440</name>
</gene>
<dbReference type="OrthoDB" id="5431326at2"/>
<dbReference type="InterPro" id="IPR036423">
    <property type="entry name" value="SOD-like_Cu/Zn_dom_sf"/>
</dbReference>
<dbReference type="PANTHER" id="PTHR10003">
    <property type="entry name" value="SUPEROXIDE DISMUTASE CU-ZN -RELATED"/>
    <property type="match status" value="1"/>
</dbReference>
<keyword evidence="2" id="KW-0560">Oxidoreductase</keyword>
<dbReference type="InterPro" id="IPR018152">
    <property type="entry name" value="SOD_Cu/Zn_BS"/>
</dbReference>
<dbReference type="PROSITE" id="PS00087">
    <property type="entry name" value="SOD_CU_ZN_1"/>
    <property type="match status" value="1"/>
</dbReference>
<dbReference type="Gene3D" id="2.60.40.200">
    <property type="entry name" value="Superoxide dismutase, copper/zinc binding domain"/>
    <property type="match status" value="1"/>
</dbReference>
<dbReference type="AlphaFoldDB" id="A0A154VNC7"/>
<accession>A0A154VNC7</accession>
<protein>
    <recommendedName>
        <fullName evidence="2">Superoxide dismutase [Cu-Zn]</fullName>
        <ecNumber evidence="2">1.15.1.1</ecNumber>
    </recommendedName>
</protein>
<evidence type="ECO:0000313" key="5">
    <source>
        <dbReference type="Proteomes" id="UP000076400"/>
    </source>
</evidence>
<dbReference type="EC" id="1.15.1.1" evidence="2"/>
<dbReference type="STRING" id="580166.AUP43_13440"/>
<keyword evidence="5" id="KW-1185">Reference proteome</keyword>
<proteinExistence type="inferred from homology"/>
<dbReference type="InterPro" id="IPR001424">
    <property type="entry name" value="SOD_Cu_Zn_dom"/>
</dbReference>
<evidence type="ECO:0000256" key="1">
    <source>
        <dbReference type="ARBA" id="ARBA00010457"/>
    </source>
</evidence>
<keyword evidence="2" id="KW-0479">Metal-binding</keyword>
<comment type="caution">
    <text evidence="4">The sequence shown here is derived from an EMBL/GenBank/DDBJ whole genome shotgun (WGS) entry which is preliminary data.</text>
</comment>
<dbReference type="Proteomes" id="UP000076400">
    <property type="component" value="Unassembled WGS sequence"/>
</dbReference>
<comment type="cofactor">
    <cofactor evidence="2">
        <name>Zn(2+)</name>
        <dbReference type="ChEBI" id="CHEBI:29105"/>
    </cofactor>
    <text evidence="2">Binds 1 zinc ion per subunit.</text>
</comment>
<comment type="similarity">
    <text evidence="1 2">Belongs to the Cu-Zn superoxide dismutase family.</text>
</comment>
<feature type="domain" description="Superoxide dismutase copper/zinc binding" evidence="3">
    <location>
        <begin position="29"/>
        <end position="157"/>
    </location>
</feature>
<dbReference type="Pfam" id="PF00080">
    <property type="entry name" value="Sod_Cu"/>
    <property type="match status" value="1"/>
</dbReference>
<evidence type="ECO:0000313" key="4">
    <source>
        <dbReference type="EMBL" id="KZD02843.1"/>
    </source>
</evidence>
<dbReference type="InterPro" id="IPR024134">
    <property type="entry name" value="SOD_Cu/Zn_/chaperone"/>
</dbReference>
<dbReference type="EMBL" id="LPXN01000151">
    <property type="protein sequence ID" value="KZD02843.1"/>
    <property type="molecule type" value="Genomic_DNA"/>
</dbReference>
<name>A0A154VNC7_9PROT</name>
<reference evidence="4 5" key="1">
    <citation type="submission" date="2015-12" db="EMBL/GenBank/DDBJ databases">
        <title>Genome sequence of Oceanibaculum pacificum MCCC 1A02656.</title>
        <authorList>
            <person name="Lu L."/>
            <person name="Lai Q."/>
            <person name="Shao Z."/>
            <person name="Qian P."/>
        </authorList>
    </citation>
    <scope>NUCLEOTIDE SEQUENCE [LARGE SCALE GENOMIC DNA]</scope>
    <source>
        <strain evidence="4 5">MCCC 1A02656</strain>
    </source>
</reference>
<evidence type="ECO:0000256" key="2">
    <source>
        <dbReference type="RuleBase" id="RU000393"/>
    </source>
</evidence>
<sequence>MLAAFSMSAAWAAETASADILDNKGQKIGQATFTAAPEGVLLRLSVQGLPPGWHGAHFHAMGDCSDHEKFMASKGHVTHDDKPHGLLNAKGTHAGDLPNLYVHADGKGEAEMFTHLAMLEKDLLDADGSALVIHAGPDDHMTQPIGGAGDRIACGVIK</sequence>
<comment type="function">
    <text evidence="2">Destroys radicals which are normally produced within the cells and which are toxic to biological systems.</text>
</comment>
<dbReference type="GO" id="GO:0004784">
    <property type="term" value="F:superoxide dismutase activity"/>
    <property type="evidence" value="ECO:0007669"/>
    <property type="project" value="UniProtKB-EC"/>
</dbReference>
<dbReference type="GO" id="GO:0005507">
    <property type="term" value="F:copper ion binding"/>
    <property type="evidence" value="ECO:0007669"/>
    <property type="project" value="InterPro"/>
</dbReference>
<comment type="catalytic activity">
    <reaction evidence="2">
        <text>2 superoxide + 2 H(+) = H2O2 + O2</text>
        <dbReference type="Rhea" id="RHEA:20696"/>
        <dbReference type="ChEBI" id="CHEBI:15378"/>
        <dbReference type="ChEBI" id="CHEBI:15379"/>
        <dbReference type="ChEBI" id="CHEBI:16240"/>
        <dbReference type="ChEBI" id="CHEBI:18421"/>
        <dbReference type="EC" id="1.15.1.1"/>
    </reaction>
</comment>
<dbReference type="CDD" id="cd00305">
    <property type="entry name" value="Cu-Zn_Superoxide_Dismutase"/>
    <property type="match status" value="1"/>
</dbReference>